<dbReference type="PANTHER" id="PTHR24559:SF444">
    <property type="entry name" value="REVERSE TRANSCRIPTASE DOMAIN-CONTAINING PROTEIN"/>
    <property type="match status" value="1"/>
</dbReference>
<dbReference type="InterPro" id="IPR043502">
    <property type="entry name" value="DNA/RNA_pol_sf"/>
</dbReference>
<dbReference type="Pfam" id="PF00078">
    <property type="entry name" value="RVT_1"/>
    <property type="match status" value="1"/>
</dbReference>
<dbReference type="Proteomes" id="UP000646827">
    <property type="component" value="Unassembled WGS sequence"/>
</dbReference>
<dbReference type="SUPFAM" id="SSF56672">
    <property type="entry name" value="DNA/RNA polymerases"/>
    <property type="match status" value="1"/>
</dbReference>
<dbReference type="OrthoDB" id="3250101at2759"/>
<dbReference type="EMBL" id="JAEPRB010000381">
    <property type="protein sequence ID" value="KAG2216615.1"/>
    <property type="molecule type" value="Genomic_DNA"/>
</dbReference>
<evidence type="ECO:0000313" key="3">
    <source>
        <dbReference type="Proteomes" id="UP000646827"/>
    </source>
</evidence>
<comment type="caution">
    <text evidence="2">The sequence shown here is derived from an EMBL/GenBank/DDBJ whole genome shotgun (WGS) entry which is preliminary data.</text>
</comment>
<organism evidence="2 3">
    <name type="scientific">Circinella minor</name>
    <dbReference type="NCBI Taxonomy" id="1195481"/>
    <lineage>
        <taxon>Eukaryota</taxon>
        <taxon>Fungi</taxon>
        <taxon>Fungi incertae sedis</taxon>
        <taxon>Mucoromycota</taxon>
        <taxon>Mucoromycotina</taxon>
        <taxon>Mucoromycetes</taxon>
        <taxon>Mucorales</taxon>
        <taxon>Lichtheimiaceae</taxon>
        <taxon>Circinella</taxon>
    </lineage>
</organism>
<dbReference type="InterPro" id="IPR053134">
    <property type="entry name" value="RNA-dir_DNA_polymerase"/>
</dbReference>
<reference evidence="2 3" key="1">
    <citation type="submission" date="2020-12" db="EMBL/GenBank/DDBJ databases">
        <title>Metabolic potential, ecology and presence of endohyphal bacteria is reflected in genomic diversity of Mucoromycotina.</title>
        <authorList>
            <person name="Muszewska A."/>
            <person name="Okrasinska A."/>
            <person name="Steczkiewicz K."/>
            <person name="Drgas O."/>
            <person name="Orlowska M."/>
            <person name="Perlinska-Lenart U."/>
            <person name="Aleksandrzak-Piekarczyk T."/>
            <person name="Szatraj K."/>
            <person name="Zielenkiewicz U."/>
            <person name="Pilsyk S."/>
            <person name="Malc E."/>
            <person name="Mieczkowski P."/>
            <person name="Kruszewska J.S."/>
            <person name="Biernat P."/>
            <person name="Pawlowska J."/>
        </authorList>
    </citation>
    <scope>NUCLEOTIDE SEQUENCE [LARGE SCALE GENOMIC DNA]</scope>
    <source>
        <strain evidence="2 3">CBS 142.35</strain>
    </source>
</reference>
<dbReference type="AlphaFoldDB" id="A0A8H7RTW9"/>
<sequence length="241" mass="27464">MDWLITEDIILRPKTNSISKEFTTHINNNANHEQIVTTILQQYPSLTSTTPTQALDNSPFQHRINMGDAIPVVSHDFRRSLAENKKIAEEKPDGSLRFCINYWDLNKVIVKDKFPLPNITSLHDKLHGSTCLSTIDLKSGYYHIPVLPDDCAKTAFIADGALYEFLCLLFGVSNGSSSFMRFMTGVLQDLKNVLIYLDNIIIYSKSPKERYKDLDEVLCHLADYNLKIAPAKCQWFCSKEE</sequence>
<evidence type="ECO:0000259" key="1">
    <source>
        <dbReference type="Pfam" id="PF00078"/>
    </source>
</evidence>
<dbReference type="InterPro" id="IPR000477">
    <property type="entry name" value="RT_dom"/>
</dbReference>
<name>A0A8H7RTW9_9FUNG</name>
<dbReference type="CDD" id="cd01647">
    <property type="entry name" value="RT_LTR"/>
    <property type="match status" value="1"/>
</dbReference>
<accession>A0A8H7RTW9</accession>
<feature type="domain" description="Reverse transcriptase" evidence="1">
    <location>
        <begin position="91"/>
        <end position="238"/>
    </location>
</feature>
<dbReference type="PANTHER" id="PTHR24559">
    <property type="entry name" value="TRANSPOSON TY3-I GAG-POL POLYPROTEIN"/>
    <property type="match status" value="1"/>
</dbReference>
<protein>
    <recommendedName>
        <fullName evidence="1">Reverse transcriptase domain-containing protein</fullName>
    </recommendedName>
</protein>
<dbReference type="InterPro" id="IPR043128">
    <property type="entry name" value="Rev_trsase/Diguanyl_cyclase"/>
</dbReference>
<dbReference type="Gene3D" id="3.30.70.270">
    <property type="match status" value="1"/>
</dbReference>
<evidence type="ECO:0000313" key="2">
    <source>
        <dbReference type="EMBL" id="KAG2216615.1"/>
    </source>
</evidence>
<keyword evidence="3" id="KW-1185">Reference proteome</keyword>
<proteinExistence type="predicted"/>
<gene>
    <name evidence="2" type="ORF">INT45_000415</name>
</gene>